<protein>
    <submittedName>
        <fullName evidence="2">Uncharacterized protein</fullName>
    </submittedName>
</protein>
<feature type="compositionally biased region" description="Low complexity" evidence="1">
    <location>
        <begin position="392"/>
        <end position="409"/>
    </location>
</feature>
<reference evidence="2" key="2">
    <citation type="submission" date="2022-01" db="EMBL/GenBank/DDBJ databases">
        <authorList>
            <person name="Yamashiro T."/>
            <person name="Shiraishi A."/>
            <person name="Satake H."/>
            <person name="Nakayama K."/>
        </authorList>
    </citation>
    <scope>NUCLEOTIDE SEQUENCE</scope>
</reference>
<keyword evidence="3" id="KW-1185">Reference proteome</keyword>
<evidence type="ECO:0000313" key="2">
    <source>
        <dbReference type="EMBL" id="GJS82127.1"/>
    </source>
</evidence>
<feature type="region of interest" description="Disordered" evidence="1">
    <location>
        <begin position="201"/>
        <end position="229"/>
    </location>
</feature>
<name>A0ABQ4YX24_9ASTR</name>
<comment type="caution">
    <text evidence="2">The sequence shown here is derived from an EMBL/GenBank/DDBJ whole genome shotgun (WGS) entry which is preliminary data.</text>
</comment>
<feature type="region of interest" description="Disordered" evidence="1">
    <location>
        <begin position="392"/>
        <end position="445"/>
    </location>
</feature>
<feature type="compositionally biased region" description="Low complexity" evidence="1">
    <location>
        <begin position="149"/>
        <end position="179"/>
    </location>
</feature>
<reference evidence="2" key="1">
    <citation type="journal article" date="2022" name="Int. J. Mol. Sci.">
        <title>Draft Genome of Tanacetum Coccineum: Genomic Comparison of Closely Related Tanacetum-Family Plants.</title>
        <authorList>
            <person name="Yamashiro T."/>
            <person name="Shiraishi A."/>
            <person name="Nakayama K."/>
            <person name="Satake H."/>
        </authorList>
    </citation>
    <scope>NUCLEOTIDE SEQUENCE</scope>
</reference>
<feature type="compositionally biased region" description="Acidic residues" evidence="1">
    <location>
        <begin position="137"/>
        <end position="148"/>
    </location>
</feature>
<organism evidence="2 3">
    <name type="scientific">Tanacetum coccineum</name>
    <dbReference type="NCBI Taxonomy" id="301880"/>
    <lineage>
        <taxon>Eukaryota</taxon>
        <taxon>Viridiplantae</taxon>
        <taxon>Streptophyta</taxon>
        <taxon>Embryophyta</taxon>
        <taxon>Tracheophyta</taxon>
        <taxon>Spermatophyta</taxon>
        <taxon>Magnoliopsida</taxon>
        <taxon>eudicotyledons</taxon>
        <taxon>Gunneridae</taxon>
        <taxon>Pentapetalae</taxon>
        <taxon>asterids</taxon>
        <taxon>campanulids</taxon>
        <taxon>Asterales</taxon>
        <taxon>Asteraceae</taxon>
        <taxon>Asteroideae</taxon>
        <taxon>Anthemideae</taxon>
        <taxon>Anthemidinae</taxon>
        <taxon>Tanacetum</taxon>
    </lineage>
</organism>
<proteinExistence type="predicted"/>
<feature type="compositionally biased region" description="Polar residues" evidence="1">
    <location>
        <begin position="293"/>
        <end position="302"/>
    </location>
</feature>
<feature type="compositionally biased region" description="Basic residues" evidence="1">
    <location>
        <begin position="422"/>
        <end position="433"/>
    </location>
</feature>
<sequence length="445" mass="49624">MELLIWHCDYIIGRKSRQLLPSWSYGDAILHSLVMGTNINYAEVIYNELKMKVSERRINVPYTRFLSLVFQKTLGKNYTQTDLETITPPVNGPYFHKDVKKTDPKLTTAMRSMINNPYVLPQSDSEADSLDFKADSLDPEADSSDSEADSSPHCNSSSSSPSNSYNSTSSSQLSKSSSRNKFSIMKTRVEATADMDIDDHEPDLDFYLTPSPSHSHHSSPNTAQQDPSTHTSAILQAIMALTSKVDIISSNVESVKSCMATLQTQQDLLERELATLKAQNQNPAPSQNPSSPTFHSSVQGLTSQVSALESEMKAIHHTLQENSITSDAKLREYIDEIKTQHFCFSVQLENLKNLQEKVKAAEPAFSKVHTSARINNHVLGNLNDKVMISAKAATSKQPAQQSPSPSSYKGEYKAVSSDSKTRRSKRKRLKIQLRKNQLPRSHVRC</sequence>
<evidence type="ECO:0000256" key="1">
    <source>
        <dbReference type="SAM" id="MobiDB-lite"/>
    </source>
</evidence>
<feature type="region of interest" description="Disordered" evidence="1">
    <location>
        <begin position="279"/>
        <end position="302"/>
    </location>
</feature>
<evidence type="ECO:0000313" key="3">
    <source>
        <dbReference type="Proteomes" id="UP001151760"/>
    </source>
</evidence>
<feature type="compositionally biased region" description="Low complexity" evidence="1">
    <location>
        <begin position="279"/>
        <end position="292"/>
    </location>
</feature>
<accession>A0ABQ4YX24</accession>
<dbReference type="EMBL" id="BQNB010010801">
    <property type="protein sequence ID" value="GJS82127.1"/>
    <property type="molecule type" value="Genomic_DNA"/>
</dbReference>
<dbReference type="Proteomes" id="UP001151760">
    <property type="component" value="Unassembled WGS sequence"/>
</dbReference>
<feature type="region of interest" description="Disordered" evidence="1">
    <location>
        <begin position="134"/>
        <end position="179"/>
    </location>
</feature>
<gene>
    <name evidence="2" type="ORF">Tco_0748668</name>
</gene>